<feature type="region of interest" description="Disordered" evidence="5">
    <location>
        <begin position="164"/>
        <end position="195"/>
    </location>
</feature>
<dbReference type="InterPro" id="IPR036291">
    <property type="entry name" value="NAD(P)-bd_dom_sf"/>
</dbReference>
<name>A0A6V1U7Z3_HETAK</name>
<dbReference type="Pfam" id="PF00106">
    <property type="entry name" value="adh_short"/>
    <property type="match status" value="2"/>
</dbReference>
<dbReference type="InterPro" id="IPR002347">
    <property type="entry name" value="SDR_fam"/>
</dbReference>
<dbReference type="GO" id="GO:0004757">
    <property type="term" value="F:sepiapterin reductase (NADP+) activity"/>
    <property type="evidence" value="ECO:0007669"/>
    <property type="project" value="TreeGrafter"/>
</dbReference>
<evidence type="ECO:0000256" key="3">
    <source>
        <dbReference type="ARBA" id="ARBA00022857"/>
    </source>
</evidence>
<organism evidence="6">
    <name type="scientific">Heterosigma akashiwo</name>
    <name type="common">Chromophytic alga</name>
    <name type="synonym">Heterosigma carterae</name>
    <dbReference type="NCBI Taxonomy" id="2829"/>
    <lineage>
        <taxon>Eukaryota</taxon>
        <taxon>Sar</taxon>
        <taxon>Stramenopiles</taxon>
        <taxon>Ochrophyta</taxon>
        <taxon>Raphidophyceae</taxon>
        <taxon>Chattonellales</taxon>
        <taxon>Chattonellaceae</taxon>
        <taxon>Heterosigma</taxon>
    </lineage>
</organism>
<feature type="compositionally biased region" description="Low complexity" evidence="5">
    <location>
        <begin position="179"/>
        <end position="191"/>
    </location>
</feature>
<comment type="subcellular location">
    <subcellularLocation>
        <location evidence="1">Cytoplasm</location>
    </subcellularLocation>
</comment>
<dbReference type="EMBL" id="HBIU01044404">
    <property type="protein sequence ID" value="CAE0641175.1"/>
    <property type="molecule type" value="Transcribed_RNA"/>
</dbReference>
<dbReference type="GO" id="GO:0006729">
    <property type="term" value="P:tetrahydrobiopterin biosynthetic process"/>
    <property type="evidence" value="ECO:0007669"/>
    <property type="project" value="TreeGrafter"/>
</dbReference>
<dbReference type="SUPFAM" id="SSF51735">
    <property type="entry name" value="NAD(P)-binding Rossmann-fold domains"/>
    <property type="match status" value="1"/>
</dbReference>
<dbReference type="PRINTS" id="PR00081">
    <property type="entry name" value="GDHRDH"/>
</dbReference>
<evidence type="ECO:0000313" key="6">
    <source>
        <dbReference type="EMBL" id="CAE0641175.1"/>
    </source>
</evidence>
<proteinExistence type="predicted"/>
<dbReference type="AlphaFoldDB" id="A0A6V1U7Z3"/>
<accession>A0A6V1U7Z3</accession>
<dbReference type="PANTHER" id="PTHR44085:SF2">
    <property type="entry name" value="SEPIAPTERIN REDUCTASE"/>
    <property type="match status" value="1"/>
</dbReference>
<evidence type="ECO:0000256" key="4">
    <source>
        <dbReference type="ARBA" id="ARBA00023002"/>
    </source>
</evidence>
<dbReference type="InterPro" id="IPR051721">
    <property type="entry name" value="Biopterin_syn/organic_redct"/>
</dbReference>
<dbReference type="Gene3D" id="3.40.50.720">
    <property type="entry name" value="NAD(P)-binding Rossmann-like Domain"/>
    <property type="match status" value="1"/>
</dbReference>
<dbReference type="PANTHER" id="PTHR44085">
    <property type="entry name" value="SEPIAPTERIN REDUCTASE"/>
    <property type="match status" value="1"/>
</dbReference>
<dbReference type="InterPro" id="IPR020904">
    <property type="entry name" value="Sc_DH/Rdtase_CS"/>
</dbReference>
<dbReference type="PROSITE" id="PS00061">
    <property type="entry name" value="ADH_SHORT"/>
    <property type="match status" value="1"/>
</dbReference>
<evidence type="ECO:0000256" key="5">
    <source>
        <dbReference type="SAM" id="MobiDB-lite"/>
    </source>
</evidence>
<keyword evidence="3" id="KW-0521">NADP</keyword>
<keyword evidence="2" id="KW-0963">Cytoplasm</keyword>
<sequence length="328" mass="33658">MMEVSTQKALVMITGASRGYGLALAKAAAKKFNFPAHFCLIARSQDGLNKCKENVEQARSQHCPDMETSVETKVLDLQDIDSLGSNLDALFNEVSASNYCRGILFSNAGIIGYIGQTKGTGAGDALAALRAALDVNVVAAAMLAARFLGTFAAAAAEDAAAAAPAAPSAGGQEEEEEGATQAQAQAAAAGRTPPPPSVLVGTSSLCAVRPFPTLAAYCMSKAAMDMMLGCAAAEHDPSVLKVLNWAPGPLMGTDMTAAVRAAAGEGGGLHPSLAGFYLGQEGFIDVDVSASACMDVLLNNEFTSGAHIDVYDVLPNNDVNKTLPQKEG</sequence>
<keyword evidence="4" id="KW-0560">Oxidoreductase</keyword>
<evidence type="ECO:0000256" key="1">
    <source>
        <dbReference type="ARBA" id="ARBA00004496"/>
    </source>
</evidence>
<dbReference type="GO" id="GO:0005737">
    <property type="term" value="C:cytoplasm"/>
    <property type="evidence" value="ECO:0007669"/>
    <property type="project" value="UniProtKB-SubCell"/>
</dbReference>
<gene>
    <name evidence="6" type="ORF">HAKA00212_LOCUS20003</name>
</gene>
<reference evidence="6" key="1">
    <citation type="submission" date="2021-01" db="EMBL/GenBank/DDBJ databases">
        <authorList>
            <person name="Corre E."/>
            <person name="Pelletier E."/>
            <person name="Niang G."/>
            <person name="Scheremetjew M."/>
            <person name="Finn R."/>
            <person name="Kale V."/>
            <person name="Holt S."/>
            <person name="Cochrane G."/>
            <person name="Meng A."/>
            <person name="Brown T."/>
            <person name="Cohen L."/>
        </authorList>
    </citation>
    <scope>NUCLEOTIDE SEQUENCE</scope>
    <source>
        <strain evidence="6">CCMP3107</strain>
    </source>
</reference>
<evidence type="ECO:0000256" key="2">
    <source>
        <dbReference type="ARBA" id="ARBA00022490"/>
    </source>
</evidence>
<evidence type="ECO:0008006" key="7">
    <source>
        <dbReference type="Google" id="ProtNLM"/>
    </source>
</evidence>
<protein>
    <recommendedName>
        <fullName evidence="7">Sepiapterin reductase</fullName>
    </recommendedName>
</protein>